<dbReference type="EMBL" id="CAUYUJ010014215">
    <property type="protein sequence ID" value="CAK0838325.1"/>
    <property type="molecule type" value="Genomic_DNA"/>
</dbReference>
<keyword evidence="2" id="KW-0812">Transmembrane</keyword>
<feature type="transmembrane region" description="Helical" evidence="2">
    <location>
        <begin position="181"/>
        <end position="209"/>
    </location>
</feature>
<evidence type="ECO:0000313" key="3">
    <source>
        <dbReference type="EMBL" id="CAK0838325.1"/>
    </source>
</evidence>
<accession>A0ABN9T0A5</accession>
<evidence type="ECO:0000256" key="2">
    <source>
        <dbReference type="SAM" id="Phobius"/>
    </source>
</evidence>
<feature type="transmembrane region" description="Helical" evidence="2">
    <location>
        <begin position="93"/>
        <end position="113"/>
    </location>
</feature>
<feature type="transmembrane region" description="Helical" evidence="2">
    <location>
        <begin position="229"/>
        <end position="250"/>
    </location>
</feature>
<proteinExistence type="predicted"/>
<organism evidence="3 4">
    <name type="scientific">Prorocentrum cordatum</name>
    <dbReference type="NCBI Taxonomy" id="2364126"/>
    <lineage>
        <taxon>Eukaryota</taxon>
        <taxon>Sar</taxon>
        <taxon>Alveolata</taxon>
        <taxon>Dinophyceae</taxon>
        <taxon>Prorocentrales</taxon>
        <taxon>Prorocentraceae</taxon>
        <taxon>Prorocentrum</taxon>
    </lineage>
</organism>
<feature type="region of interest" description="Disordered" evidence="1">
    <location>
        <begin position="1"/>
        <end position="33"/>
    </location>
</feature>
<feature type="transmembrane region" description="Helical" evidence="2">
    <location>
        <begin position="138"/>
        <end position="161"/>
    </location>
</feature>
<dbReference type="Proteomes" id="UP001189429">
    <property type="component" value="Unassembled WGS sequence"/>
</dbReference>
<keyword evidence="4" id="KW-1185">Reference proteome</keyword>
<evidence type="ECO:0000313" key="4">
    <source>
        <dbReference type="Proteomes" id="UP001189429"/>
    </source>
</evidence>
<evidence type="ECO:0008006" key="5">
    <source>
        <dbReference type="Google" id="ProtNLM"/>
    </source>
</evidence>
<gene>
    <name evidence="3" type="ORF">PCOR1329_LOCUS34301</name>
</gene>
<protein>
    <recommendedName>
        <fullName evidence="5">Protein S-acyltransferase</fullName>
    </recommendedName>
</protein>
<comment type="caution">
    <text evidence="3">The sequence shown here is derived from an EMBL/GenBank/DDBJ whole genome shotgun (WGS) entry which is preliminary data.</text>
</comment>
<evidence type="ECO:0000256" key="1">
    <source>
        <dbReference type="SAM" id="MobiDB-lite"/>
    </source>
</evidence>
<keyword evidence="2" id="KW-1133">Transmembrane helix</keyword>
<keyword evidence="2" id="KW-0472">Membrane</keyword>
<reference evidence="3" key="1">
    <citation type="submission" date="2023-10" db="EMBL/GenBank/DDBJ databases">
        <authorList>
            <person name="Chen Y."/>
            <person name="Shah S."/>
            <person name="Dougan E. K."/>
            <person name="Thang M."/>
            <person name="Chan C."/>
        </authorList>
    </citation>
    <scope>NUCLEOTIDE SEQUENCE [LARGE SCALE GENOMIC DNA]</scope>
</reference>
<sequence length="316" mass="34598">MGRPRQQRMRSDVQAAEEEPGAPAADAGAAAAAAKEERKKDKAAITQGLALGRVIWREHDLCGDLWFFIKNNDAILGMLFCHEMHPYTRPKRIIVKICGMAANFGMACLFLDLNTCKKVEGEITVLDTVECEQHQSDAVQFASISCAVLVSALLFLMYWLYTCRCARKGGPLHYGKKTESFWVCCTKPITGSLNLVCLIILIAGLIAHGESSVSFADSYVPQVWVTSEIYSIVMGFCLQVAIFFSLYCGCECCPGLTCLFQECWGSGQAGGARPSFAYPYGDEYPKDMEAFWRGDRSCGTYGYQSDAPPAAAPSSA</sequence>
<name>A0ABN9T0A5_9DINO</name>
<feature type="compositionally biased region" description="Low complexity" evidence="1">
    <location>
        <begin position="21"/>
        <end position="33"/>
    </location>
</feature>